<proteinExistence type="predicted"/>
<sequence>MKKVILLVSVLVLCLSSYAEVVSSQKMETNDATEQRDYLDRNSQSNVSKNVGIVKDIFNIGFFIVVAVLALLSYLQAKKTIFSPIKTEIFKYQLKAFEEVIWHFQNKGEIELKNDMNMDSIIDINSFELFSNYVSTFMKGEVSIDEKLAKEKMSMASGAIVSIEFAEKYIQLVGTETTVVRSNESPNDPALKLAEWNDRKYGLVHFTEKYHNATVEMKRFQNSPLLPSRLKELLKDYTNLMEGTLSAVGEALEEASKNMPKNFPTAKKLKNFNPSWVSNIHNDKTPKLEPKAREILNYINTYLGVDDLAKEKV</sequence>
<keyword evidence="1" id="KW-0812">Transmembrane</keyword>
<reference evidence="3 4" key="1">
    <citation type="submission" date="2018-06" db="EMBL/GenBank/DDBJ databases">
        <authorList>
            <consortium name="Pathogen Informatics"/>
            <person name="Doyle S."/>
        </authorList>
    </citation>
    <scope>NUCLEOTIDE SEQUENCE [LARGE SCALE GENOMIC DNA]</scope>
    <source>
        <strain evidence="3 4">NCTC10736</strain>
    </source>
</reference>
<evidence type="ECO:0000256" key="2">
    <source>
        <dbReference type="SAM" id="SignalP"/>
    </source>
</evidence>
<dbReference type="Proteomes" id="UP000255061">
    <property type="component" value="Unassembled WGS sequence"/>
</dbReference>
<gene>
    <name evidence="3" type="ORF">NCTC10736_00384</name>
</gene>
<dbReference type="EMBL" id="UGYV01000001">
    <property type="protein sequence ID" value="SUI61080.1"/>
    <property type="molecule type" value="Genomic_DNA"/>
</dbReference>
<accession>A0A379ZF89</accession>
<feature type="signal peptide" evidence="2">
    <location>
        <begin position="1"/>
        <end position="19"/>
    </location>
</feature>
<dbReference type="AlphaFoldDB" id="A0A379ZF89"/>
<keyword evidence="1" id="KW-1133">Transmembrane helix</keyword>
<feature type="chain" id="PRO_5016837726" evidence="2">
    <location>
        <begin position="20"/>
        <end position="313"/>
    </location>
</feature>
<feature type="transmembrane region" description="Helical" evidence="1">
    <location>
        <begin position="57"/>
        <end position="75"/>
    </location>
</feature>
<name>A0A379ZF89_9GAMM</name>
<evidence type="ECO:0000313" key="4">
    <source>
        <dbReference type="Proteomes" id="UP000255061"/>
    </source>
</evidence>
<protein>
    <submittedName>
        <fullName evidence="3">Uncharacterized protein</fullName>
    </submittedName>
</protein>
<keyword evidence="1" id="KW-0472">Membrane</keyword>
<evidence type="ECO:0000256" key="1">
    <source>
        <dbReference type="SAM" id="Phobius"/>
    </source>
</evidence>
<organism evidence="3 4">
    <name type="scientific">Shewanella morhuae</name>
    <dbReference type="NCBI Taxonomy" id="365591"/>
    <lineage>
        <taxon>Bacteria</taxon>
        <taxon>Pseudomonadati</taxon>
        <taxon>Pseudomonadota</taxon>
        <taxon>Gammaproteobacteria</taxon>
        <taxon>Alteromonadales</taxon>
        <taxon>Shewanellaceae</taxon>
        <taxon>Shewanella</taxon>
    </lineage>
</organism>
<evidence type="ECO:0000313" key="3">
    <source>
        <dbReference type="EMBL" id="SUI61080.1"/>
    </source>
</evidence>
<keyword evidence="2" id="KW-0732">Signal</keyword>